<evidence type="ECO:0000313" key="6">
    <source>
        <dbReference type="EMBL" id="VUC28705.1"/>
    </source>
</evidence>
<dbReference type="Pfam" id="PF01753">
    <property type="entry name" value="zf-MYND"/>
    <property type="match status" value="1"/>
</dbReference>
<keyword evidence="7" id="KW-1185">Reference proteome</keyword>
<dbReference type="Gene3D" id="6.10.140.2220">
    <property type="match status" value="1"/>
</dbReference>
<dbReference type="Proteomes" id="UP000766486">
    <property type="component" value="Unassembled WGS sequence"/>
</dbReference>
<evidence type="ECO:0000313" key="7">
    <source>
        <dbReference type="Proteomes" id="UP000766486"/>
    </source>
</evidence>
<gene>
    <name evidence="6" type="ORF">CLO192961_LOCUS244109</name>
</gene>
<keyword evidence="1" id="KW-0479">Metal-binding</keyword>
<evidence type="ECO:0000259" key="5">
    <source>
        <dbReference type="PROSITE" id="PS50865"/>
    </source>
</evidence>
<evidence type="ECO:0000256" key="4">
    <source>
        <dbReference type="PROSITE-ProRule" id="PRU00134"/>
    </source>
</evidence>
<dbReference type="InterPro" id="IPR002893">
    <property type="entry name" value="Znf_MYND"/>
</dbReference>
<accession>A0ABY6UFB9</accession>
<evidence type="ECO:0000256" key="2">
    <source>
        <dbReference type="ARBA" id="ARBA00022771"/>
    </source>
</evidence>
<comment type="caution">
    <text evidence="6">The sequence shown here is derived from an EMBL/GenBank/DDBJ whole genome shotgun (WGS) entry which is preliminary data.</text>
</comment>
<feature type="domain" description="MYND-type" evidence="5">
    <location>
        <begin position="23"/>
        <end position="67"/>
    </location>
</feature>
<dbReference type="PROSITE" id="PS50865">
    <property type="entry name" value="ZF_MYND_2"/>
    <property type="match status" value="1"/>
</dbReference>
<reference evidence="6 7" key="1">
    <citation type="submission" date="2019-06" db="EMBL/GenBank/DDBJ databases">
        <authorList>
            <person name="Broberg M."/>
        </authorList>
    </citation>
    <scope>NUCLEOTIDE SEQUENCE [LARGE SCALE GENOMIC DNA]</scope>
</reference>
<keyword evidence="3" id="KW-0862">Zinc</keyword>
<name>A0ABY6UFB9_BIOOC</name>
<keyword evidence="2 4" id="KW-0863">Zinc-finger</keyword>
<sequence>MERPKLTGHCRLPASVIDKDEKCQNCHQPGATKMCSGCKISDVGSICTRYCSEACQKQHWSLHKPVCRDRRRLARAVRLLTEIWEAFSTLAYDRYLTYKVEEDGLMSAHDEPDLAKDLGWTGETIFRNFHENVVPHGADDGFKQAVLHDSSCCEILSVGLKLVELFLKPVCCTIQEASVRAKYLAMFIIPPRGVTKDFNSHWVLRVKVDSGESFAIDIAGAQFGWQEKMYEWDVYVQHRVTLTRRQKLGVWADFLWAQMMGHESNTIQRQAYELRREICSTTEVALKAVLVKKNTNVLSLVSTPNEAAFSAQKTELFDRAVSCIKETIHEITVVQARGRWYMELKEVAPGNITVDRKVVDEEGFAKKMEKTYFTPQQIEELRSLSVGKPGGLEGAMARAMYLFQKHHDCFGHQGGKARVWNV</sequence>
<evidence type="ECO:0000256" key="3">
    <source>
        <dbReference type="ARBA" id="ARBA00022833"/>
    </source>
</evidence>
<evidence type="ECO:0000256" key="1">
    <source>
        <dbReference type="ARBA" id="ARBA00022723"/>
    </source>
</evidence>
<proteinExistence type="predicted"/>
<organism evidence="6 7">
    <name type="scientific">Bionectria ochroleuca</name>
    <name type="common">Gliocladium roseum</name>
    <dbReference type="NCBI Taxonomy" id="29856"/>
    <lineage>
        <taxon>Eukaryota</taxon>
        <taxon>Fungi</taxon>
        <taxon>Dikarya</taxon>
        <taxon>Ascomycota</taxon>
        <taxon>Pezizomycotina</taxon>
        <taxon>Sordariomycetes</taxon>
        <taxon>Hypocreomycetidae</taxon>
        <taxon>Hypocreales</taxon>
        <taxon>Bionectriaceae</taxon>
        <taxon>Clonostachys</taxon>
    </lineage>
</organism>
<protein>
    <recommendedName>
        <fullName evidence="5">MYND-type domain-containing protein</fullName>
    </recommendedName>
</protein>
<dbReference type="SUPFAM" id="SSF144232">
    <property type="entry name" value="HIT/MYND zinc finger-like"/>
    <property type="match status" value="1"/>
</dbReference>
<dbReference type="EMBL" id="CABFNS010000791">
    <property type="protein sequence ID" value="VUC28705.1"/>
    <property type="molecule type" value="Genomic_DNA"/>
</dbReference>